<feature type="compositionally biased region" description="Basic and acidic residues" evidence="8">
    <location>
        <begin position="407"/>
        <end position="418"/>
    </location>
</feature>
<feature type="region of interest" description="Disordered" evidence="8">
    <location>
        <begin position="343"/>
        <end position="433"/>
    </location>
</feature>
<feature type="compositionally biased region" description="Low complexity" evidence="8">
    <location>
        <begin position="821"/>
        <end position="854"/>
    </location>
</feature>
<dbReference type="SUPFAM" id="SSF52172">
    <property type="entry name" value="CheY-like"/>
    <property type="match status" value="1"/>
</dbReference>
<feature type="region of interest" description="Disordered" evidence="8">
    <location>
        <begin position="638"/>
        <end position="678"/>
    </location>
</feature>
<feature type="compositionally biased region" description="Polar residues" evidence="8">
    <location>
        <begin position="63"/>
        <end position="74"/>
    </location>
</feature>
<organism evidence="11 12">
    <name type="scientific">Marchantia polymorpha subsp. ruderalis</name>
    <dbReference type="NCBI Taxonomy" id="1480154"/>
    <lineage>
        <taxon>Eukaryota</taxon>
        <taxon>Viridiplantae</taxon>
        <taxon>Streptophyta</taxon>
        <taxon>Embryophyta</taxon>
        <taxon>Marchantiophyta</taxon>
        <taxon>Marchantiopsida</taxon>
        <taxon>Marchantiidae</taxon>
        <taxon>Marchantiales</taxon>
        <taxon>Marchantiaceae</taxon>
        <taxon>Marchantia</taxon>
    </lineage>
</organism>
<feature type="compositionally biased region" description="Acidic residues" evidence="8">
    <location>
        <begin position="121"/>
        <end position="137"/>
    </location>
</feature>
<dbReference type="PANTHER" id="PTHR43874:SF125">
    <property type="entry name" value="TWO-COMPONENT RESPONSE REGULATOR-LIKE APRR7"/>
    <property type="match status" value="1"/>
</dbReference>
<sequence>MTAESSEKEAESRLKEDFSPEVSNTGGQDGDPSGPREGLEGGRNWDNGNSKDRDRDAGFGNGYMNNGFSGSSDLNVEAKESRADVEKAARMDIDAEVQGRPDKKKRLPTRDVRVSDTTPSTEEDRDEETEDDFEEGDCVMADAASKHHPQQGPSHPQAEEQPGKGDRSQCQKQQQQEEQQPQAQPKQEPHGQEAREQQQQPPPKAVVVPAGWESFLPRKHIRVLLAEDDDSTRHVVGALLRNCGYEVTSAANGMQAWEMLEDPNNFFDLVLTDVVMPCLSGVGLLTKIMSREAGKRIPVIMMSSHDSLDIVYRCLFKGAADFLVKPVRKNELKNLWQHVWRCQSSSGSGSGGSGSGSGMRKFMQPKSRVGSGNNSGSNDGSEDGSSGLNVRGGSDNGSGTQTVAEHVQTREKQKRDQEEGQATSLQKASDEQMGQDLEMATRRPGVVELQEAEQEKQLNDSAALDNGSPSSSNRNDVDQMEEGYNSGAANSGGSAKAIDLIGGIACQNNEDPKEGEDSDGVEGSDRGASNSPVMNDKYASGTSMPTLELSLKRSRVPGDDDVEVEERRAVRQSGGSAFSRYSTSGVIIQQHLPSGNNLALGTYSMGGAYSLSAGQSGLASSSKTGQLHHSTAFDRCGSFMGSGEASTPHANPPHLPPKGSGQDLGSGVVGTSGQDGYANSRQIKDEAASASPASAPGIPISRAGVPPPAIIYDGVCASYGPPMHPSFYSHPAAPPWATGPAHKSNRGEVFDHPPYREHGTHASHHHSHHHQPHRSQHHHHHHTNLPQSSVRSMQDDQTVQNPGAGAPRCGSSNMAGSVPDGNTGQSGSSNGNNGSVNGSASGSNNLSNENGQSGVPLPPNTNAGCGGNNGESGSGNGAVNAGAVDPEQNRFARREAALNKFRQKRKERCFEKKVRYQSRKRLAEQRPRVRGQFVRQTVYDVNTGEAVE</sequence>
<evidence type="ECO:0000259" key="10">
    <source>
        <dbReference type="PROSITE" id="PS51017"/>
    </source>
</evidence>
<keyword evidence="6" id="KW-0597">Phosphoprotein</keyword>
<evidence type="ECO:0000256" key="6">
    <source>
        <dbReference type="PROSITE-ProRule" id="PRU00169"/>
    </source>
</evidence>
<feature type="compositionally biased region" description="Basic and acidic residues" evidence="8">
    <location>
        <begin position="187"/>
        <end position="196"/>
    </location>
</feature>
<dbReference type="PROSITE" id="PS50110">
    <property type="entry name" value="RESPONSE_REGULATORY"/>
    <property type="match status" value="1"/>
</dbReference>
<dbReference type="PANTHER" id="PTHR43874">
    <property type="entry name" value="TWO-COMPONENT RESPONSE REGULATOR"/>
    <property type="match status" value="1"/>
</dbReference>
<keyword evidence="4" id="KW-0090">Biological rhythms</keyword>
<feature type="compositionally biased region" description="Basic and acidic residues" evidence="8">
    <location>
        <begin position="745"/>
        <end position="760"/>
    </location>
</feature>
<feature type="compositionally biased region" description="Polar residues" evidence="8">
    <location>
        <begin position="784"/>
        <end position="801"/>
    </location>
</feature>
<feature type="domain" description="CCT" evidence="10">
    <location>
        <begin position="894"/>
        <end position="936"/>
    </location>
</feature>
<feature type="compositionally biased region" description="Low complexity" evidence="8">
    <location>
        <begin position="170"/>
        <end position="186"/>
    </location>
</feature>
<evidence type="ECO:0000259" key="9">
    <source>
        <dbReference type="PROSITE" id="PS50110"/>
    </source>
</evidence>
<evidence type="ECO:0000256" key="5">
    <source>
        <dbReference type="ARBA" id="ARBA00023242"/>
    </source>
</evidence>
<dbReference type="Pfam" id="PF00072">
    <property type="entry name" value="Response_reg"/>
    <property type="match status" value="1"/>
</dbReference>
<dbReference type="InterPro" id="IPR010402">
    <property type="entry name" value="CCT_domain"/>
</dbReference>
<evidence type="ECO:0000256" key="4">
    <source>
        <dbReference type="ARBA" id="ARBA00023108"/>
    </source>
</evidence>
<comment type="caution">
    <text evidence="11">The sequence shown here is derived from an EMBL/GenBank/DDBJ whole genome shotgun (WGS) entry which is preliminary data.</text>
</comment>
<dbReference type="GO" id="GO:0000160">
    <property type="term" value="P:phosphorelay signal transduction system"/>
    <property type="evidence" value="ECO:0007669"/>
    <property type="project" value="UniProtKB-KW"/>
</dbReference>
<dbReference type="PROSITE" id="PS51017">
    <property type="entry name" value="CCT"/>
    <property type="match status" value="1"/>
</dbReference>
<feature type="modified residue" description="4-aspartylphosphate" evidence="6">
    <location>
        <position position="273"/>
    </location>
</feature>
<keyword evidence="5 7" id="KW-0539">Nucleus</keyword>
<evidence type="ECO:0000313" key="11">
    <source>
        <dbReference type="EMBL" id="OAE28659.1"/>
    </source>
</evidence>
<dbReference type="GO" id="GO:0009736">
    <property type="term" value="P:cytokinin-activated signaling pathway"/>
    <property type="evidence" value="ECO:0007669"/>
    <property type="project" value="InterPro"/>
</dbReference>
<feature type="compositionally biased region" description="Basic residues" evidence="8">
    <location>
        <begin position="761"/>
        <end position="783"/>
    </location>
</feature>
<feature type="compositionally biased region" description="Gly residues" evidence="8">
    <location>
        <begin position="348"/>
        <end position="357"/>
    </location>
</feature>
<comment type="similarity">
    <text evidence="2">Belongs to the ARR-like family.</text>
</comment>
<feature type="compositionally biased region" description="Basic and acidic residues" evidence="8">
    <location>
        <begin position="1"/>
        <end position="18"/>
    </location>
</feature>
<name>A0A176W6J4_MARPO</name>
<evidence type="ECO:0000256" key="8">
    <source>
        <dbReference type="SAM" id="MobiDB-lite"/>
    </source>
</evidence>
<feature type="region of interest" description="Disordered" evidence="8">
    <location>
        <begin position="453"/>
        <end position="491"/>
    </location>
</feature>
<feature type="region of interest" description="Disordered" evidence="8">
    <location>
        <begin position="1"/>
        <end position="205"/>
    </location>
</feature>
<feature type="compositionally biased region" description="Low complexity" evidence="8">
    <location>
        <begin position="370"/>
        <end position="387"/>
    </location>
</feature>
<dbReference type="Proteomes" id="UP000077202">
    <property type="component" value="Unassembled WGS sequence"/>
</dbReference>
<feature type="compositionally biased region" description="Basic and acidic residues" evidence="8">
    <location>
        <begin position="157"/>
        <end position="169"/>
    </location>
</feature>
<evidence type="ECO:0000313" key="12">
    <source>
        <dbReference type="Proteomes" id="UP000077202"/>
    </source>
</evidence>
<dbReference type="GO" id="GO:0005634">
    <property type="term" value="C:nucleus"/>
    <property type="evidence" value="ECO:0007669"/>
    <property type="project" value="UniProtKB-SubCell"/>
</dbReference>
<protein>
    <submittedName>
        <fullName evidence="11">Uncharacterized protein</fullName>
    </submittedName>
</protein>
<feature type="compositionally biased region" description="Gly residues" evidence="8">
    <location>
        <begin position="864"/>
        <end position="876"/>
    </location>
</feature>
<feature type="compositionally biased region" description="Basic and acidic residues" evidence="8">
    <location>
        <begin position="76"/>
        <end position="101"/>
    </location>
</feature>
<dbReference type="SMART" id="SM00448">
    <property type="entry name" value="REC"/>
    <property type="match status" value="1"/>
</dbReference>
<gene>
    <name evidence="11" type="ORF">AXG93_2865s1000</name>
</gene>
<dbReference type="Gene3D" id="3.40.50.2300">
    <property type="match status" value="1"/>
</dbReference>
<dbReference type="GO" id="GO:0048511">
    <property type="term" value="P:rhythmic process"/>
    <property type="evidence" value="ECO:0007669"/>
    <property type="project" value="UniProtKB-KW"/>
</dbReference>
<feature type="domain" description="Response regulatory" evidence="9">
    <location>
        <begin position="222"/>
        <end position="340"/>
    </location>
</feature>
<keyword evidence="3" id="KW-0902">Two-component regulatory system</keyword>
<dbReference type="EMBL" id="LVLJ01001706">
    <property type="protein sequence ID" value="OAE28659.1"/>
    <property type="molecule type" value="Genomic_DNA"/>
</dbReference>
<accession>A0A176W6J4</accession>
<feature type="region of interest" description="Disordered" evidence="8">
    <location>
        <begin position="506"/>
        <end position="569"/>
    </location>
</feature>
<evidence type="ECO:0000256" key="7">
    <source>
        <dbReference type="PROSITE-ProRule" id="PRU00357"/>
    </source>
</evidence>
<proteinExistence type="inferred from homology"/>
<dbReference type="AlphaFoldDB" id="A0A176W6J4"/>
<evidence type="ECO:0000256" key="1">
    <source>
        <dbReference type="ARBA" id="ARBA00004123"/>
    </source>
</evidence>
<keyword evidence="12" id="KW-1185">Reference proteome</keyword>
<comment type="subcellular location">
    <subcellularLocation>
        <location evidence="1 7">Nucleus</location>
    </subcellularLocation>
</comment>
<feature type="compositionally biased region" description="Acidic residues" evidence="8">
    <location>
        <begin position="513"/>
        <end position="522"/>
    </location>
</feature>
<evidence type="ECO:0000256" key="2">
    <source>
        <dbReference type="ARBA" id="ARBA00010330"/>
    </source>
</evidence>
<dbReference type="InterPro" id="IPR011006">
    <property type="entry name" value="CheY-like_superfamily"/>
</dbReference>
<dbReference type="InterPro" id="IPR001789">
    <property type="entry name" value="Sig_transdc_resp-reg_receiver"/>
</dbReference>
<feature type="region of interest" description="Disordered" evidence="8">
    <location>
        <begin position="737"/>
        <end position="888"/>
    </location>
</feature>
<reference evidence="11" key="1">
    <citation type="submission" date="2016-03" db="EMBL/GenBank/DDBJ databases">
        <title>Mechanisms controlling the formation of the plant cell surface in tip-growing cells are functionally conserved among land plants.</title>
        <authorList>
            <person name="Honkanen S."/>
            <person name="Jones V.A."/>
            <person name="Morieri G."/>
            <person name="Champion C."/>
            <person name="Hetherington A.J."/>
            <person name="Kelly S."/>
            <person name="Saint-Marcoux D."/>
            <person name="Proust H."/>
            <person name="Prescott H."/>
            <person name="Dolan L."/>
        </authorList>
    </citation>
    <scope>NUCLEOTIDE SEQUENCE [LARGE SCALE GENOMIC DNA]</scope>
    <source>
        <tissue evidence="11">Whole gametophyte</tissue>
    </source>
</reference>
<dbReference type="Pfam" id="PF06203">
    <property type="entry name" value="CCT"/>
    <property type="match status" value="1"/>
</dbReference>
<evidence type="ECO:0000256" key="3">
    <source>
        <dbReference type="ARBA" id="ARBA00023012"/>
    </source>
</evidence>
<dbReference type="InterPro" id="IPR045279">
    <property type="entry name" value="ARR-like"/>
</dbReference>